<organism evidence="2 3">
    <name type="scientific">Zizania palustris</name>
    <name type="common">Northern wild rice</name>
    <dbReference type="NCBI Taxonomy" id="103762"/>
    <lineage>
        <taxon>Eukaryota</taxon>
        <taxon>Viridiplantae</taxon>
        <taxon>Streptophyta</taxon>
        <taxon>Embryophyta</taxon>
        <taxon>Tracheophyta</taxon>
        <taxon>Spermatophyta</taxon>
        <taxon>Magnoliopsida</taxon>
        <taxon>Liliopsida</taxon>
        <taxon>Poales</taxon>
        <taxon>Poaceae</taxon>
        <taxon>BOP clade</taxon>
        <taxon>Oryzoideae</taxon>
        <taxon>Oryzeae</taxon>
        <taxon>Zizaniinae</taxon>
        <taxon>Zizania</taxon>
    </lineage>
</organism>
<evidence type="ECO:0000256" key="1">
    <source>
        <dbReference type="SAM" id="MobiDB-lite"/>
    </source>
</evidence>
<dbReference type="EMBL" id="JAAALK010000287">
    <property type="protein sequence ID" value="KAG8059526.1"/>
    <property type="molecule type" value="Genomic_DNA"/>
</dbReference>
<keyword evidence="3" id="KW-1185">Reference proteome</keyword>
<proteinExistence type="predicted"/>
<dbReference type="Proteomes" id="UP000729402">
    <property type="component" value="Unassembled WGS sequence"/>
</dbReference>
<gene>
    <name evidence="2" type="ORF">GUJ93_ZPchr0002g24804</name>
</gene>
<comment type="caution">
    <text evidence="2">The sequence shown here is derived from an EMBL/GenBank/DDBJ whole genome shotgun (WGS) entry which is preliminary data.</text>
</comment>
<feature type="region of interest" description="Disordered" evidence="1">
    <location>
        <begin position="1"/>
        <end position="97"/>
    </location>
</feature>
<reference evidence="2" key="1">
    <citation type="journal article" date="2021" name="bioRxiv">
        <title>Whole Genome Assembly and Annotation of Northern Wild Rice, Zizania palustris L., Supports a Whole Genome Duplication in the Zizania Genus.</title>
        <authorList>
            <person name="Haas M."/>
            <person name="Kono T."/>
            <person name="Macchietto M."/>
            <person name="Millas R."/>
            <person name="McGilp L."/>
            <person name="Shao M."/>
            <person name="Duquette J."/>
            <person name="Hirsch C.N."/>
            <person name="Kimball J."/>
        </authorList>
    </citation>
    <scope>NUCLEOTIDE SEQUENCE</scope>
    <source>
        <tissue evidence="2">Fresh leaf tissue</tissue>
    </source>
</reference>
<feature type="compositionally biased region" description="Basic and acidic residues" evidence="1">
    <location>
        <begin position="57"/>
        <end position="69"/>
    </location>
</feature>
<protein>
    <submittedName>
        <fullName evidence="2">Uncharacterized protein</fullName>
    </submittedName>
</protein>
<name>A0A8J5SL84_ZIZPA</name>
<dbReference type="AlphaFoldDB" id="A0A8J5SL84"/>
<reference evidence="2" key="2">
    <citation type="submission" date="2021-02" db="EMBL/GenBank/DDBJ databases">
        <authorList>
            <person name="Kimball J.A."/>
            <person name="Haas M.W."/>
            <person name="Macchietto M."/>
            <person name="Kono T."/>
            <person name="Duquette J."/>
            <person name="Shao M."/>
        </authorList>
    </citation>
    <scope>NUCLEOTIDE SEQUENCE</scope>
    <source>
        <tissue evidence="2">Fresh leaf tissue</tissue>
    </source>
</reference>
<feature type="compositionally biased region" description="Low complexity" evidence="1">
    <location>
        <begin position="13"/>
        <end position="25"/>
    </location>
</feature>
<dbReference type="InterPro" id="IPR040344">
    <property type="entry name" value="At3g17950-like"/>
</dbReference>
<dbReference type="OrthoDB" id="1894399at2759"/>
<accession>A0A8J5SL84</accession>
<evidence type="ECO:0000313" key="3">
    <source>
        <dbReference type="Proteomes" id="UP000729402"/>
    </source>
</evidence>
<dbReference type="PANTHER" id="PTHR33544">
    <property type="entry name" value="DUF4005 DOMAIN-CONTAINING PROTEIN-RELATED"/>
    <property type="match status" value="1"/>
</dbReference>
<dbReference type="PANTHER" id="PTHR33544:SF13">
    <property type="entry name" value="OS02G0733400 PROTEIN"/>
    <property type="match status" value="1"/>
</dbReference>
<sequence length="142" mass="15736">MDADAVAVDGMISTSSSAETSPSSSDVDTKSTGSFFRDRSTTLGTLMGVSFVDAEEEQQRQREATRDGGEETEMPRATAAEVVEEDGRRRRRRGGGGSWWRLCRDDVVVTTSLGQFLRMERELSDAGAGLRTLWRRRRRRGG</sequence>
<evidence type="ECO:0000313" key="2">
    <source>
        <dbReference type="EMBL" id="KAG8059526.1"/>
    </source>
</evidence>